<dbReference type="AlphaFoldDB" id="A0A5C5FY46"/>
<sequence>MCPTPTASRPPTPRRPTLRPFPKATVLFPDPAVTFPSSDHFLTACRDRLLERYGVSIEQFWVSEMSATAKCMRRRGGANCPFTVRAVEEDGVWVLEEETCVWEHSHADERGDAAAADVRGDEGTASGEDASCDSSEESDDFVRAGASSAPWGAKTRSSLVRRIVNARGRIFAQTRACQDATRAAASQRAVDAYIAEAKAVNPAPRALSPITSAFVRRRASLSFRCRPPCSRSGWSTSARPPTATSRRTSTPSLRSRTLQNPRGSRRLGTVSSCRTTRRASRSTSSSPSASLRTKTSAVRGSAAACQARPAQALRMTTAYSAARPPNPTTTATSRLCR</sequence>
<comment type="caution">
    <text evidence="2">The sequence shown here is derived from an EMBL/GenBank/DDBJ whole genome shotgun (WGS) entry which is preliminary data.</text>
</comment>
<feature type="compositionally biased region" description="Acidic residues" evidence="1">
    <location>
        <begin position="130"/>
        <end position="139"/>
    </location>
</feature>
<feature type="region of interest" description="Disordered" evidence="1">
    <location>
        <begin position="318"/>
        <end position="337"/>
    </location>
</feature>
<evidence type="ECO:0000313" key="2">
    <source>
        <dbReference type="EMBL" id="TNY21780.1"/>
    </source>
</evidence>
<evidence type="ECO:0000256" key="1">
    <source>
        <dbReference type="SAM" id="MobiDB-lite"/>
    </source>
</evidence>
<gene>
    <name evidence="2" type="ORF">DMC30DRAFT_183115</name>
</gene>
<dbReference type="EMBL" id="SOZI01000037">
    <property type="protein sequence ID" value="TNY21780.1"/>
    <property type="molecule type" value="Genomic_DNA"/>
</dbReference>
<feature type="compositionally biased region" description="Low complexity" evidence="1">
    <location>
        <begin position="281"/>
        <end position="309"/>
    </location>
</feature>
<protein>
    <submittedName>
        <fullName evidence="2">Uncharacterized protein</fullName>
    </submittedName>
</protein>
<feature type="region of interest" description="Disordered" evidence="1">
    <location>
        <begin position="111"/>
        <end position="147"/>
    </location>
</feature>
<feature type="compositionally biased region" description="Low complexity" evidence="1">
    <location>
        <begin position="328"/>
        <end position="337"/>
    </location>
</feature>
<feature type="region of interest" description="Disordered" evidence="1">
    <location>
        <begin position="225"/>
        <end position="309"/>
    </location>
</feature>
<keyword evidence="3" id="KW-1185">Reference proteome</keyword>
<proteinExistence type="predicted"/>
<reference evidence="2 3" key="1">
    <citation type="submission" date="2019-03" db="EMBL/GenBank/DDBJ databases">
        <title>Rhodosporidium diobovatum UCD-FST 08-225 genome sequencing, assembly, and annotation.</title>
        <authorList>
            <person name="Fakankun I.U."/>
            <person name="Fristensky B."/>
            <person name="Levin D.B."/>
        </authorList>
    </citation>
    <scope>NUCLEOTIDE SEQUENCE [LARGE SCALE GENOMIC DNA]</scope>
    <source>
        <strain evidence="2 3">UCD-FST 08-225</strain>
    </source>
</reference>
<name>A0A5C5FY46_9BASI</name>
<feature type="compositionally biased region" description="Basic and acidic residues" evidence="1">
    <location>
        <begin position="111"/>
        <end position="122"/>
    </location>
</feature>
<dbReference type="Proteomes" id="UP000311382">
    <property type="component" value="Unassembled WGS sequence"/>
</dbReference>
<organism evidence="2 3">
    <name type="scientific">Rhodotorula diobovata</name>
    <dbReference type="NCBI Taxonomy" id="5288"/>
    <lineage>
        <taxon>Eukaryota</taxon>
        <taxon>Fungi</taxon>
        <taxon>Dikarya</taxon>
        <taxon>Basidiomycota</taxon>
        <taxon>Pucciniomycotina</taxon>
        <taxon>Microbotryomycetes</taxon>
        <taxon>Sporidiobolales</taxon>
        <taxon>Sporidiobolaceae</taxon>
        <taxon>Rhodotorula</taxon>
    </lineage>
</organism>
<evidence type="ECO:0000313" key="3">
    <source>
        <dbReference type="Proteomes" id="UP000311382"/>
    </source>
</evidence>
<accession>A0A5C5FY46</accession>
<feature type="compositionally biased region" description="Low complexity" evidence="1">
    <location>
        <begin position="235"/>
        <end position="258"/>
    </location>
</feature>